<gene>
    <name evidence="2" type="ORF">QCA50_016978</name>
</gene>
<organism evidence="2 3">
    <name type="scientific">Cerrena zonata</name>
    <dbReference type="NCBI Taxonomy" id="2478898"/>
    <lineage>
        <taxon>Eukaryota</taxon>
        <taxon>Fungi</taxon>
        <taxon>Dikarya</taxon>
        <taxon>Basidiomycota</taxon>
        <taxon>Agaricomycotina</taxon>
        <taxon>Agaricomycetes</taxon>
        <taxon>Polyporales</taxon>
        <taxon>Cerrenaceae</taxon>
        <taxon>Cerrena</taxon>
    </lineage>
</organism>
<dbReference type="Proteomes" id="UP001385951">
    <property type="component" value="Unassembled WGS sequence"/>
</dbReference>
<accession>A0AAW0FIF4</accession>
<evidence type="ECO:0008006" key="4">
    <source>
        <dbReference type="Google" id="ProtNLM"/>
    </source>
</evidence>
<dbReference type="AlphaFoldDB" id="A0AAW0FIF4"/>
<dbReference type="EMBL" id="JASBNA010000053">
    <property type="protein sequence ID" value="KAK7680032.1"/>
    <property type="molecule type" value="Genomic_DNA"/>
</dbReference>
<evidence type="ECO:0000313" key="3">
    <source>
        <dbReference type="Proteomes" id="UP001385951"/>
    </source>
</evidence>
<dbReference type="Pfam" id="PF20414">
    <property type="entry name" value="DUF6698"/>
    <property type="match status" value="1"/>
</dbReference>
<protein>
    <recommendedName>
        <fullName evidence="4">HNH nuclease domain-containing protein</fullName>
    </recommendedName>
</protein>
<feature type="region of interest" description="Disordered" evidence="1">
    <location>
        <begin position="1"/>
        <end position="91"/>
    </location>
</feature>
<dbReference type="InterPro" id="IPR046521">
    <property type="entry name" value="DUF6698"/>
</dbReference>
<feature type="compositionally biased region" description="Polar residues" evidence="1">
    <location>
        <begin position="131"/>
        <end position="146"/>
    </location>
</feature>
<evidence type="ECO:0000256" key="1">
    <source>
        <dbReference type="SAM" id="MobiDB-lite"/>
    </source>
</evidence>
<comment type="caution">
    <text evidence="2">The sequence shown here is derived from an EMBL/GenBank/DDBJ whole genome shotgun (WGS) entry which is preliminary data.</text>
</comment>
<keyword evidence="3" id="KW-1185">Reference proteome</keyword>
<evidence type="ECO:0000313" key="2">
    <source>
        <dbReference type="EMBL" id="KAK7680032.1"/>
    </source>
</evidence>
<name>A0AAW0FIF4_9APHY</name>
<proteinExistence type="predicted"/>
<reference evidence="2 3" key="1">
    <citation type="submission" date="2022-09" db="EMBL/GenBank/DDBJ databases">
        <authorList>
            <person name="Palmer J.M."/>
        </authorList>
    </citation>
    <scope>NUCLEOTIDE SEQUENCE [LARGE SCALE GENOMIC DNA]</scope>
    <source>
        <strain evidence="2 3">DSM 7382</strain>
    </source>
</reference>
<sequence length="526" mass="58828">MAKRKKTNTRPVQKPAKKSRHNAALSHKENLPVNGVPTEPNVPIPEAAPDVRAVETSSTAPPSIPGQRASSPELRRGMDTLTGNVNPPPVPSQDAMEALGMEPIVTFFSDRTQAVASAATSATRTFTLYPNSAATPRSNISSTVESSRAAPSRFTNQVNQSGDEGSSSQDEEDDEDTSRPKSATSLLEDMASYARVFCRLGSPFQRIGVVVEKGVEWELDRDEVDDGSINEKDLEDLGNVQDIILRRQLESWFLLCKTIPGFRRKMMRDGEVGMDMQKHPKCCALQEAVNQCRANDTGRLKSACFRYINKDTTSISPELTGEDDGDKKLRGWSHPQMARLLLPIEYEPSETNFALAKNRRLNVTHNSTWMRMFYPDDHIYKPDHDEDGLFQGHYPIRVFRHIYTAPSSVFFDPTERNPMEKSSKANNAQLMGISALTPRSAGYGIAQARFAISDQRQWSRRDRKVDCEALFWNVVDTLSGKDGKVLLDQINLAIFGIVETSEGDDTPQETPIERIRRQRQERAQAI</sequence>
<feature type="region of interest" description="Disordered" evidence="1">
    <location>
        <begin position="131"/>
        <end position="185"/>
    </location>
</feature>